<comment type="caution">
    <text evidence="2">The sequence shown here is derived from an EMBL/GenBank/DDBJ whole genome shotgun (WGS) entry which is preliminary data.</text>
</comment>
<evidence type="ECO:0000313" key="3">
    <source>
        <dbReference type="Proteomes" id="UP001345963"/>
    </source>
</evidence>
<feature type="compositionally biased region" description="Polar residues" evidence="1">
    <location>
        <begin position="1"/>
        <end position="11"/>
    </location>
</feature>
<evidence type="ECO:0000313" key="2">
    <source>
        <dbReference type="EMBL" id="MED6250823.1"/>
    </source>
</evidence>
<keyword evidence="3" id="KW-1185">Reference proteome</keyword>
<feature type="region of interest" description="Disordered" evidence="1">
    <location>
        <begin position="1"/>
        <end position="20"/>
    </location>
</feature>
<reference evidence="2 3" key="1">
    <citation type="submission" date="2021-07" db="EMBL/GenBank/DDBJ databases">
        <authorList>
            <person name="Palmer J.M."/>
        </authorList>
    </citation>
    <scope>NUCLEOTIDE SEQUENCE [LARGE SCALE GENOMIC DNA]</scope>
    <source>
        <strain evidence="2 3">AT_MEX2019</strain>
        <tissue evidence="2">Muscle</tissue>
    </source>
</reference>
<evidence type="ECO:0000256" key="1">
    <source>
        <dbReference type="SAM" id="MobiDB-lite"/>
    </source>
</evidence>
<proteinExistence type="predicted"/>
<accession>A0ABU7BKJ5</accession>
<dbReference type="Proteomes" id="UP001345963">
    <property type="component" value="Unassembled WGS sequence"/>
</dbReference>
<protein>
    <submittedName>
        <fullName evidence="2">Uncharacterized protein</fullName>
    </submittedName>
</protein>
<dbReference type="EMBL" id="JAHUTI010059249">
    <property type="protein sequence ID" value="MED6250823.1"/>
    <property type="molecule type" value="Genomic_DNA"/>
</dbReference>
<gene>
    <name evidence="2" type="ORF">ATANTOWER_010983</name>
</gene>
<organism evidence="2 3">
    <name type="scientific">Ataeniobius toweri</name>
    <dbReference type="NCBI Taxonomy" id="208326"/>
    <lineage>
        <taxon>Eukaryota</taxon>
        <taxon>Metazoa</taxon>
        <taxon>Chordata</taxon>
        <taxon>Craniata</taxon>
        <taxon>Vertebrata</taxon>
        <taxon>Euteleostomi</taxon>
        <taxon>Actinopterygii</taxon>
        <taxon>Neopterygii</taxon>
        <taxon>Teleostei</taxon>
        <taxon>Neoteleostei</taxon>
        <taxon>Acanthomorphata</taxon>
        <taxon>Ovalentaria</taxon>
        <taxon>Atherinomorphae</taxon>
        <taxon>Cyprinodontiformes</taxon>
        <taxon>Goodeidae</taxon>
        <taxon>Ataeniobius</taxon>
    </lineage>
</organism>
<name>A0ABU7BKJ5_9TELE</name>
<sequence>MAANSNSTGTCRSRGGKREGCTTRVYGSWDFSYLERVFTIKGIEQLWRDLWAAVTCIYFDVLHYLEEEGYLKCGTPLLLPLCLPATPAG</sequence>